<keyword evidence="2" id="KW-1185">Reference proteome</keyword>
<dbReference type="HOGENOM" id="CLU_1151562_0_0_1"/>
<proteinExistence type="predicted"/>
<dbReference type="EMBL" id="KN818312">
    <property type="protein sequence ID" value="KIL59620.1"/>
    <property type="molecule type" value="Genomic_DNA"/>
</dbReference>
<evidence type="ECO:0000313" key="2">
    <source>
        <dbReference type="Proteomes" id="UP000054549"/>
    </source>
</evidence>
<organism evidence="1 2">
    <name type="scientific">Amanita muscaria (strain Koide BX008)</name>
    <dbReference type="NCBI Taxonomy" id="946122"/>
    <lineage>
        <taxon>Eukaryota</taxon>
        <taxon>Fungi</taxon>
        <taxon>Dikarya</taxon>
        <taxon>Basidiomycota</taxon>
        <taxon>Agaricomycotina</taxon>
        <taxon>Agaricomycetes</taxon>
        <taxon>Agaricomycetidae</taxon>
        <taxon>Agaricales</taxon>
        <taxon>Pluteineae</taxon>
        <taxon>Amanitaceae</taxon>
        <taxon>Amanita</taxon>
    </lineage>
</organism>
<dbReference type="OrthoDB" id="2340858at2759"/>
<reference evidence="1 2" key="1">
    <citation type="submission" date="2014-04" db="EMBL/GenBank/DDBJ databases">
        <title>Evolutionary Origins and Diversification of the Mycorrhizal Mutualists.</title>
        <authorList>
            <consortium name="DOE Joint Genome Institute"/>
            <consortium name="Mycorrhizal Genomics Consortium"/>
            <person name="Kohler A."/>
            <person name="Kuo A."/>
            <person name="Nagy L.G."/>
            <person name="Floudas D."/>
            <person name="Copeland A."/>
            <person name="Barry K.W."/>
            <person name="Cichocki N."/>
            <person name="Veneault-Fourrey C."/>
            <person name="LaButti K."/>
            <person name="Lindquist E.A."/>
            <person name="Lipzen A."/>
            <person name="Lundell T."/>
            <person name="Morin E."/>
            <person name="Murat C."/>
            <person name="Riley R."/>
            <person name="Ohm R."/>
            <person name="Sun H."/>
            <person name="Tunlid A."/>
            <person name="Henrissat B."/>
            <person name="Grigoriev I.V."/>
            <person name="Hibbett D.S."/>
            <person name="Martin F."/>
        </authorList>
    </citation>
    <scope>NUCLEOTIDE SEQUENCE [LARGE SCALE GENOMIC DNA]</scope>
    <source>
        <strain evidence="1 2">Koide BX008</strain>
    </source>
</reference>
<dbReference type="InParanoid" id="A0A0C2SA02"/>
<name>A0A0C2SA02_AMAMK</name>
<dbReference type="AlphaFoldDB" id="A0A0C2SA02"/>
<sequence>MLGSHDVRIFPADSRLDTRKFPGTWALVDSNVELIPPRGEFTSAHSKFYLVQATSPQPSRWKAWKKQLSVAIAVMKPWSWKELYIGGTEFISPPLDASALRDVFIKYGRSARHCYDLVGNSATIAQWEKQIPNLLTGMPDISVFEGSIAGNTMHYMAENIMKATSQLITIIPDTDRQPHVTLVSRHIAGHFFRAVLEHNYEMFWSYFNQFSSVSETRTPAEWLWELHAILVELSTKTTRTN</sequence>
<protein>
    <submittedName>
        <fullName evidence="1">Uncharacterized protein</fullName>
    </submittedName>
</protein>
<evidence type="ECO:0000313" key="1">
    <source>
        <dbReference type="EMBL" id="KIL59620.1"/>
    </source>
</evidence>
<dbReference type="Proteomes" id="UP000054549">
    <property type="component" value="Unassembled WGS sequence"/>
</dbReference>
<accession>A0A0C2SA02</accession>
<gene>
    <name evidence="1" type="ORF">M378DRAFT_998207</name>
</gene>